<dbReference type="EMBL" id="JYDC01000016">
    <property type="protein sequence ID" value="KZL42951.1"/>
    <property type="molecule type" value="Genomic_DNA"/>
</dbReference>
<dbReference type="GO" id="GO:0006152">
    <property type="term" value="P:purine nucleoside catabolic process"/>
    <property type="evidence" value="ECO:0007669"/>
    <property type="project" value="TreeGrafter"/>
</dbReference>
<keyword evidence="2" id="KW-0479">Metal-binding</keyword>
<dbReference type="PANTHER" id="PTHR11079">
    <property type="entry name" value="CYTOSINE DEAMINASE FAMILY MEMBER"/>
    <property type="match status" value="1"/>
</dbReference>
<keyword evidence="3" id="KW-0378">Hydrolase</keyword>
<dbReference type="InterPro" id="IPR002125">
    <property type="entry name" value="CMP_dCMP_dom"/>
</dbReference>
<sequence>MTELSMMRLAAFEADQNLETKDGGPFGCVIAKESQVLVSAHNQVLKDNDPTAHAEITAIRKATKKLGTFDLSGYTLYTSCYPCPMCLGAIIWSNIKTVYYGNTAKDAASIGFRDDYIYQFIQNQSEHEDVLKMISFDREETLPAFNAFKDESEKVIY</sequence>
<accession>A0A166HNZ4</accession>
<evidence type="ECO:0000259" key="5">
    <source>
        <dbReference type="PROSITE" id="PS51747"/>
    </source>
</evidence>
<name>A0A166HNZ4_SECCO</name>
<dbReference type="FunFam" id="3.40.140.10:FF:000011">
    <property type="entry name" value="tRNA-specific adenosine deaminase"/>
    <property type="match status" value="1"/>
</dbReference>
<comment type="similarity">
    <text evidence="1">Belongs to the cytidine and deoxycytidylate deaminase family.</text>
</comment>
<evidence type="ECO:0000313" key="6">
    <source>
        <dbReference type="EMBL" id="KZL42951.1"/>
    </source>
</evidence>
<dbReference type="InterPro" id="IPR016193">
    <property type="entry name" value="Cytidine_deaminase-like"/>
</dbReference>
<evidence type="ECO:0000256" key="2">
    <source>
        <dbReference type="ARBA" id="ARBA00022723"/>
    </source>
</evidence>
<dbReference type="Proteomes" id="UP000076480">
    <property type="component" value="Unassembled WGS sequence"/>
</dbReference>
<dbReference type="PROSITE" id="PS00903">
    <property type="entry name" value="CYT_DCMP_DEAMINASES_1"/>
    <property type="match status" value="1"/>
</dbReference>
<dbReference type="PROSITE" id="PS51747">
    <property type="entry name" value="CYT_DCMP_DEAMINASES_2"/>
    <property type="match status" value="1"/>
</dbReference>
<protein>
    <submittedName>
        <fullName evidence="6">Cytosine deaminase</fullName>
    </submittedName>
</protein>
<evidence type="ECO:0000256" key="4">
    <source>
        <dbReference type="ARBA" id="ARBA00022833"/>
    </source>
</evidence>
<dbReference type="RefSeq" id="WP_063285207.1">
    <property type="nucleotide sequence ID" value="NZ_JYDC01000016.1"/>
</dbReference>
<evidence type="ECO:0000256" key="1">
    <source>
        <dbReference type="ARBA" id="ARBA00006576"/>
    </source>
</evidence>
<dbReference type="GO" id="GO:0047974">
    <property type="term" value="F:guanosine deaminase activity"/>
    <property type="evidence" value="ECO:0007669"/>
    <property type="project" value="TreeGrafter"/>
</dbReference>
<dbReference type="Gene3D" id="3.40.140.10">
    <property type="entry name" value="Cytidine Deaminase, domain 2"/>
    <property type="match status" value="1"/>
</dbReference>
<feature type="domain" description="CMP/dCMP-type deaminase" evidence="5">
    <location>
        <begin position="1"/>
        <end position="123"/>
    </location>
</feature>
<evidence type="ECO:0000313" key="7">
    <source>
        <dbReference type="Proteomes" id="UP000076480"/>
    </source>
</evidence>
<comment type="caution">
    <text evidence="6">The sequence shown here is derived from an EMBL/GenBank/DDBJ whole genome shotgun (WGS) entry which is preliminary data.</text>
</comment>
<reference evidence="6 7" key="1">
    <citation type="submission" date="2015-02" db="EMBL/GenBank/DDBJ databases">
        <title>Draft genome sequence of Lactobacillus collinoides CUPV2371 isolated from a natural cider, the first genome sequence of a strain of this species.</title>
        <authorList>
            <person name="Puertas A.I."/>
            <person name="Spano G."/>
            <person name="Capozzi V."/>
            <person name="Lamontanara A."/>
            <person name="Orru L."/>
            <person name="Duenas M.T."/>
        </authorList>
    </citation>
    <scope>NUCLEOTIDE SEQUENCE [LARGE SCALE GENOMIC DNA]</scope>
    <source>
        <strain evidence="6 7">237</strain>
    </source>
</reference>
<dbReference type="GO" id="GO:0008270">
    <property type="term" value="F:zinc ion binding"/>
    <property type="evidence" value="ECO:0007669"/>
    <property type="project" value="InterPro"/>
</dbReference>
<dbReference type="InterPro" id="IPR016192">
    <property type="entry name" value="APOBEC/CMP_deaminase_Zn-bd"/>
</dbReference>
<dbReference type="Pfam" id="PF00383">
    <property type="entry name" value="dCMP_cyt_deam_1"/>
    <property type="match status" value="1"/>
</dbReference>
<dbReference type="CDD" id="cd01285">
    <property type="entry name" value="nucleoside_deaminase"/>
    <property type="match status" value="1"/>
</dbReference>
<organism evidence="6 7">
    <name type="scientific">Secundilactobacillus collinoides</name>
    <name type="common">Lactobacillus collinoides</name>
    <dbReference type="NCBI Taxonomy" id="33960"/>
    <lineage>
        <taxon>Bacteria</taxon>
        <taxon>Bacillati</taxon>
        <taxon>Bacillota</taxon>
        <taxon>Bacilli</taxon>
        <taxon>Lactobacillales</taxon>
        <taxon>Lactobacillaceae</taxon>
        <taxon>Secundilactobacillus</taxon>
    </lineage>
</organism>
<dbReference type="SUPFAM" id="SSF53927">
    <property type="entry name" value="Cytidine deaminase-like"/>
    <property type="match status" value="1"/>
</dbReference>
<proteinExistence type="inferred from homology"/>
<gene>
    <name evidence="6" type="ORF">TY91_02670</name>
</gene>
<keyword evidence="4" id="KW-0862">Zinc</keyword>
<dbReference type="OrthoDB" id="9802676at2"/>
<dbReference type="PATRIC" id="fig|33960.6.peg.931"/>
<evidence type="ECO:0000256" key="3">
    <source>
        <dbReference type="ARBA" id="ARBA00022801"/>
    </source>
</evidence>
<dbReference type="PANTHER" id="PTHR11079:SF161">
    <property type="entry name" value="CMP_DCMP-TYPE DEAMINASE DOMAIN-CONTAINING PROTEIN"/>
    <property type="match status" value="1"/>
</dbReference>
<keyword evidence="7" id="KW-1185">Reference proteome</keyword>
<dbReference type="AlphaFoldDB" id="A0A166HNZ4"/>